<name>A0A7C3WIT8_9BACT</name>
<comment type="subunit">
    <text evidence="5">Part of the 30S ribosomal subunit. Forms a tight heterodimer with protein bS6.</text>
</comment>
<reference evidence="7" key="1">
    <citation type="journal article" date="2020" name="mSystems">
        <title>Genome- and Community-Level Interaction Insights into Carbon Utilization and Element Cycling Functions of Hydrothermarchaeota in Hydrothermal Sediment.</title>
        <authorList>
            <person name="Zhou Z."/>
            <person name="Liu Y."/>
            <person name="Xu W."/>
            <person name="Pan J."/>
            <person name="Luo Z.H."/>
            <person name="Li M."/>
        </authorList>
    </citation>
    <scope>NUCLEOTIDE SEQUENCE [LARGE SCALE GENOMIC DNA]</scope>
    <source>
        <strain evidence="7">SpSt-776</strain>
    </source>
</reference>
<dbReference type="GO" id="GO:0022627">
    <property type="term" value="C:cytosolic small ribosomal subunit"/>
    <property type="evidence" value="ECO:0007669"/>
    <property type="project" value="TreeGrafter"/>
</dbReference>
<evidence type="ECO:0000313" key="7">
    <source>
        <dbReference type="EMBL" id="HGB15470.1"/>
    </source>
</evidence>
<dbReference type="InterPro" id="IPR036870">
    <property type="entry name" value="Ribosomal_bS18_sf"/>
</dbReference>
<comment type="function">
    <text evidence="5">Binds as a heterodimer with protein bS6 to the central domain of the 16S rRNA, where it helps stabilize the platform of the 30S subunit.</text>
</comment>
<evidence type="ECO:0000256" key="1">
    <source>
        <dbReference type="ARBA" id="ARBA00005589"/>
    </source>
</evidence>
<dbReference type="InterPro" id="IPR001648">
    <property type="entry name" value="Ribosomal_bS18"/>
</dbReference>
<accession>A0A7C3WIT8</accession>
<organism evidence="7">
    <name type="scientific">Desulfobacca acetoxidans</name>
    <dbReference type="NCBI Taxonomy" id="60893"/>
    <lineage>
        <taxon>Bacteria</taxon>
        <taxon>Pseudomonadati</taxon>
        <taxon>Thermodesulfobacteriota</taxon>
        <taxon>Desulfobaccia</taxon>
        <taxon>Desulfobaccales</taxon>
        <taxon>Desulfobaccaceae</taxon>
        <taxon>Desulfobacca</taxon>
    </lineage>
</organism>
<evidence type="ECO:0000256" key="4">
    <source>
        <dbReference type="ARBA" id="ARBA00035141"/>
    </source>
</evidence>
<evidence type="ECO:0000256" key="2">
    <source>
        <dbReference type="ARBA" id="ARBA00022980"/>
    </source>
</evidence>
<dbReference type="SUPFAM" id="SSF46911">
    <property type="entry name" value="Ribosomal protein S18"/>
    <property type="match status" value="1"/>
</dbReference>
<dbReference type="GO" id="GO:0070181">
    <property type="term" value="F:small ribosomal subunit rRNA binding"/>
    <property type="evidence" value="ECO:0007669"/>
    <property type="project" value="TreeGrafter"/>
</dbReference>
<dbReference type="PROSITE" id="PS00057">
    <property type="entry name" value="RIBOSOMAL_S18"/>
    <property type="match status" value="1"/>
</dbReference>
<evidence type="ECO:0000256" key="6">
    <source>
        <dbReference type="RuleBase" id="RU003910"/>
    </source>
</evidence>
<dbReference type="PRINTS" id="PR00974">
    <property type="entry name" value="RIBOSOMALS18"/>
</dbReference>
<comment type="similarity">
    <text evidence="1 5 6">Belongs to the bacterial ribosomal protein bS18 family.</text>
</comment>
<dbReference type="Gene3D" id="4.10.640.10">
    <property type="entry name" value="Ribosomal protein S18"/>
    <property type="match status" value="1"/>
</dbReference>
<dbReference type="EMBL" id="DTHB01000053">
    <property type="protein sequence ID" value="HGB15470.1"/>
    <property type="molecule type" value="Genomic_DNA"/>
</dbReference>
<sequence>MVAVPRRRRKQFFVRRKVCRFCVDPKLAIDYKDVNTLKQFVTERGKIIPRRISGNCALHQRALTRAVKQARLLALMPYVPQMPPP</sequence>
<proteinExistence type="inferred from homology"/>
<dbReference type="GO" id="GO:0003735">
    <property type="term" value="F:structural constituent of ribosome"/>
    <property type="evidence" value="ECO:0007669"/>
    <property type="project" value="InterPro"/>
</dbReference>
<keyword evidence="5" id="KW-0694">RNA-binding</keyword>
<keyword evidence="5" id="KW-0699">rRNA-binding</keyword>
<dbReference type="Pfam" id="PF01084">
    <property type="entry name" value="Ribosomal_S18"/>
    <property type="match status" value="1"/>
</dbReference>
<keyword evidence="2 5" id="KW-0689">Ribosomal protein</keyword>
<evidence type="ECO:0000256" key="3">
    <source>
        <dbReference type="ARBA" id="ARBA00023274"/>
    </source>
</evidence>
<comment type="caution">
    <text evidence="7">The sequence shown here is derived from an EMBL/GenBank/DDBJ whole genome shotgun (WGS) entry which is preliminary data.</text>
</comment>
<dbReference type="GO" id="GO:0006412">
    <property type="term" value="P:translation"/>
    <property type="evidence" value="ECO:0007669"/>
    <property type="project" value="UniProtKB-UniRule"/>
</dbReference>
<dbReference type="PANTHER" id="PTHR13479:SF40">
    <property type="entry name" value="SMALL RIBOSOMAL SUBUNIT PROTEIN BS18M"/>
    <property type="match status" value="1"/>
</dbReference>
<dbReference type="NCBIfam" id="TIGR00165">
    <property type="entry name" value="S18"/>
    <property type="match status" value="1"/>
</dbReference>
<dbReference type="InterPro" id="IPR018275">
    <property type="entry name" value="Ribosomal_bS18_CS"/>
</dbReference>
<dbReference type="AlphaFoldDB" id="A0A7C3WIT8"/>
<dbReference type="HAMAP" id="MF_00270">
    <property type="entry name" value="Ribosomal_bS18"/>
    <property type="match status" value="1"/>
</dbReference>
<protein>
    <recommendedName>
        <fullName evidence="4 5">Small ribosomal subunit protein bS18</fullName>
    </recommendedName>
</protein>
<evidence type="ECO:0000256" key="5">
    <source>
        <dbReference type="HAMAP-Rule" id="MF_00270"/>
    </source>
</evidence>
<gene>
    <name evidence="5 7" type="primary">rpsR</name>
    <name evidence="7" type="ORF">ENV62_09590</name>
</gene>
<dbReference type="PANTHER" id="PTHR13479">
    <property type="entry name" value="30S RIBOSOMAL PROTEIN S18"/>
    <property type="match status" value="1"/>
</dbReference>
<keyword evidence="3 5" id="KW-0687">Ribonucleoprotein</keyword>